<dbReference type="InterPro" id="IPR014710">
    <property type="entry name" value="RmlC-like_jellyroll"/>
</dbReference>
<dbReference type="GO" id="GO:0005976">
    <property type="term" value="P:polysaccharide metabolic process"/>
    <property type="evidence" value="ECO:0007669"/>
    <property type="project" value="InterPro"/>
</dbReference>
<evidence type="ECO:0000259" key="1">
    <source>
        <dbReference type="Pfam" id="PF01050"/>
    </source>
</evidence>
<dbReference type="InterPro" id="IPR011051">
    <property type="entry name" value="RmlC_Cupin_sf"/>
</dbReference>
<dbReference type="EMBL" id="FN543107">
    <property type="protein sequence ID" value="CBA31688.1"/>
    <property type="molecule type" value="Genomic_DNA"/>
</dbReference>
<dbReference type="PANTHER" id="PTHR46390:SF1">
    <property type="entry name" value="MANNOSE-1-PHOSPHATE GUANYLYLTRANSFERASE"/>
    <property type="match status" value="1"/>
</dbReference>
<evidence type="ECO:0000313" key="2">
    <source>
        <dbReference type="EMBL" id="CBA31688.1"/>
    </source>
</evidence>
<protein>
    <recommendedName>
        <fullName evidence="1">Mannose-6-phosphate isomerase type II C-terminal domain-containing protein</fullName>
    </recommendedName>
</protein>
<feature type="domain" description="Mannose-6-phosphate isomerase type II C-terminal" evidence="1">
    <location>
        <begin position="10"/>
        <end position="118"/>
    </location>
</feature>
<reference evidence="2" key="1">
    <citation type="journal article" date="2010" name="Nature">
        <title>The Dynamic genome of Hydra.</title>
        <authorList>
            <person name="Chapman J.A."/>
            <person name="Kirkness E.F."/>
            <person name="Simakov O."/>
            <person name="Hampson S.E."/>
            <person name="Mitros T."/>
            <person name="Weinmaier T."/>
            <person name="Rattei T."/>
            <person name="Balasubramanian P.G."/>
            <person name="Borman J."/>
            <person name="Busam D."/>
            <person name="Disbennett K."/>
            <person name="Pfannkoch C."/>
            <person name="Sumin N."/>
            <person name="Sutton G."/>
            <person name="Viswanathan L."/>
            <person name="Walenz B."/>
            <person name="Goodstein D.M."/>
            <person name="Hellsten U."/>
            <person name="Kawashima T."/>
            <person name="Prochnik S.E."/>
            <person name="Putnam N.H."/>
            <person name="Shu S."/>
            <person name="Blumberg B."/>
            <person name="Dana C.E."/>
            <person name="Gee L."/>
            <person name="Kibler D.F."/>
            <person name="Law L."/>
            <person name="Lindgens D."/>
            <person name="Martinez D.E."/>
            <person name="Peng J."/>
            <person name="Wigge P.A."/>
            <person name="Bertulat B."/>
            <person name="Guder C."/>
            <person name="Nakamura Y."/>
            <person name="Ozbek S."/>
            <person name="Watanabe H."/>
            <person name="Khalturin K."/>
            <person name="Hemmrich G."/>
            <person name="Franke A."/>
            <person name="Augustin R."/>
            <person name="Fraune S."/>
            <person name="Hayakawa E."/>
            <person name="Hayakawa S."/>
            <person name="Hirose M."/>
            <person name="Hwang J."/>
            <person name="Ikeo K."/>
            <person name="Nishimiya-Fujisawa C."/>
            <person name="Ogura A."/>
            <person name="Takahashi T."/>
            <person name="Steinmetz P.R."/>
            <person name="Zhang X."/>
            <person name="Aufschnaiter R."/>
            <person name="Eder M.K."/>
            <person name="Gorny A.K."/>
            <person name="Salvenmoser W."/>
            <person name="Heimberg A.M."/>
            <person name="Wheeler B.M."/>
            <person name="Peterson K.J."/>
            <person name="Boettger A."/>
            <person name="Tischler P."/>
            <person name="Wolf A."/>
            <person name="Gojobori T."/>
            <person name="Remington K.A."/>
            <person name="Strausberg R.L."/>
            <person name="Venter J."/>
            <person name="Technau U."/>
            <person name="Hobmayer B."/>
            <person name="Bosch T.C."/>
            <person name="Holstein T.W."/>
            <person name="Fujisawa T."/>
            <person name="Bode H.R."/>
            <person name="David C.N."/>
            <person name="Rokhsar D.S."/>
            <person name="Steele R.E."/>
        </authorList>
    </citation>
    <scope>NUCLEOTIDE SEQUENCE</scope>
</reference>
<dbReference type="SUPFAM" id="SSF51182">
    <property type="entry name" value="RmlC-like cupins"/>
    <property type="match status" value="1"/>
</dbReference>
<dbReference type="InterPro" id="IPR051161">
    <property type="entry name" value="Mannose-6P_isomerase_type2"/>
</dbReference>
<keyword evidence="2" id="KW-0413">Isomerase</keyword>
<proteinExistence type="predicted"/>
<dbReference type="CDD" id="cd02213">
    <property type="entry name" value="cupin_PMI_typeII_C"/>
    <property type="match status" value="1"/>
</dbReference>
<dbReference type="GO" id="GO:0016853">
    <property type="term" value="F:isomerase activity"/>
    <property type="evidence" value="ECO:0007669"/>
    <property type="project" value="UniProtKB-KW"/>
</dbReference>
<accession>C9YE31</accession>
<dbReference type="PANTHER" id="PTHR46390">
    <property type="entry name" value="MANNOSE-1-PHOSPHATE GUANYLYLTRANSFERASE"/>
    <property type="match status" value="1"/>
</dbReference>
<name>C9YE31_CURXX</name>
<sequence length="123" mass="14207">MMQTTLRTETIERTQRPWGWYETISEVPGNKIKRIGVFPGQQLSLQKHHQRAEHWVVTEGIARVTLDDRQFDLKPGEYCDIAIGQVHRLANLTDGPVEIVEVQFGSYLGEDDIVRLQDDYGRN</sequence>
<dbReference type="Gene3D" id="2.60.120.10">
    <property type="entry name" value="Jelly Rolls"/>
    <property type="match status" value="1"/>
</dbReference>
<keyword evidence="2" id="KW-0548">Nucleotidyltransferase</keyword>
<dbReference type="GO" id="GO:0004475">
    <property type="term" value="F:mannose-1-phosphate guanylyltransferase (GTP) activity"/>
    <property type="evidence" value="ECO:0007669"/>
    <property type="project" value="TreeGrafter"/>
</dbReference>
<organism evidence="2">
    <name type="scientific">Curvibacter symbiont subsp. Hydra magnipapillata</name>
    <dbReference type="NCBI Taxonomy" id="667019"/>
    <lineage>
        <taxon>Bacteria</taxon>
        <taxon>Pseudomonadati</taxon>
        <taxon>Pseudomonadota</taxon>
        <taxon>Betaproteobacteria</taxon>
        <taxon>Burkholderiales</taxon>
        <taxon>Comamonadaceae</taxon>
        <taxon>Curvibacter</taxon>
    </lineage>
</organism>
<dbReference type="GO" id="GO:0009298">
    <property type="term" value="P:GDP-mannose biosynthetic process"/>
    <property type="evidence" value="ECO:0007669"/>
    <property type="project" value="TreeGrafter"/>
</dbReference>
<gene>
    <name evidence="2" type="ORF">Csp_D28370</name>
</gene>
<dbReference type="Pfam" id="PF01050">
    <property type="entry name" value="MannoseP_isomer"/>
    <property type="match status" value="1"/>
</dbReference>
<keyword evidence="2" id="KW-0808">Transferase</keyword>
<dbReference type="AlphaFoldDB" id="C9YE31"/>
<dbReference type="InterPro" id="IPR001538">
    <property type="entry name" value="Man6P_isomerase-2_C"/>
</dbReference>